<feature type="region of interest" description="Disordered" evidence="1">
    <location>
        <begin position="411"/>
        <end position="431"/>
    </location>
</feature>
<dbReference type="EMBL" id="NJEU01000007">
    <property type="protein sequence ID" value="PHH83582.1"/>
    <property type="molecule type" value="Genomic_DNA"/>
</dbReference>
<feature type="region of interest" description="Disordered" evidence="1">
    <location>
        <begin position="336"/>
        <end position="361"/>
    </location>
</feature>
<dbReference type="Proteomes" id="UP000224854">
    <property type="component" value="Unassembled WGS sequence"/>
</dbReference>
<feature type="compositionally biased region" description="Polar residues" evidence="1">
    <location>
        <begin position="350"/>
        <end position="361"/>
    </location>
</feature>
<dbReference type="OrthoDB" id="5204833at2759"/>
<accession>A0A2C5ZUN1</accession>
<dbReference type="AlphaFoldDB" id="A0A2C5ZUN1"/>
<reference evidence="2 3" key="1">
    <citation type="submission" date="2017-06" db="EMBL/GenBank/DDBJ databases">
        <title>Ant-infecting Ophiocordyceps genomes reveal a high diversity of potential behavioral manipulation genes and a possible major role for enterotoxins.</title>
        <authorList>
            <person name="De Bekker C."/>
            <person name="Evans H.C."/>
            <person name="Brachmann A."/>
            <person name="Hughes D.P."/>
        </authorList>
    </citation>
    <scope>NUCLEOTIDE SEQUENCE [LARGE SCALE GENOMIC DNA]</scope>
    <source>
        <strain evidence="2 3">1348a</strain>
    </source>
</reference>
<sequence>MARRRSARLANAAVKQAKAAPVLSSVAERETTPVRHGPQSIDGALAEPKTPASAAVKPSFNEMHPSRFHQSTGEPSSGLRLGFADIPAQNDAGTGLTSTPSKVAHLPASPFTFRRTVRPDELGDSAQRLRQKLSDKVALIKADLVAKRDAEGDSMVNLQARPIAKPKGKSGRFSAAHMSEFKKMDSIQGHASAWRAQPGRFTPVTSGKLKRSSSKANLDETPTGAISVSRNSPAKSRAGETKELLTRKLKPTLHGSNGGATASSPKTQPGPTATRQQSTAKRQKQCKEHDSSMSRPVSRDASSLPRPAICADGSATQFKPRSGLARLLSPTKSFLAHSARSDQPPASLLPSPSKQKLTKSTSMGHADLLSGVSRAKDCNISPNGLGKFKSILRKQTCDFEAAKSAIPQPAIQASQTPKAPRLNKELPSLPMTTPRRKLTKRVTLAKDQNEAPKAISRSSPTPMKPKASAARPALRELDVEYPTLDESLAETYKSGENLYPDLSPLRRLVGNVFFHGRACSPKMAGSFTFRSDHTIKLGNTPVKGFGSCLGQSSVRQVGSSAKDVQDLPGRYPAPASPSSHSDKENCAPVKAGMLHGTAHGMLNKKRHRATSDEEDAELMAAERARKKSKMEHSPHENAEQDPQPRLTPDPPTGACIGQPQQEDAYAEPQPPQHAGTPQEPGLMKRRSTAPVVDVDCPDPDLDLHWKLSDLKIVL</sequence>
<proteinExistence type="predicted"/>
<feature type="compositionally biased region" description="Polar residues" evidence="1">
    <location>
        <begin position="259"/>
        <end position="280"/>
    </location>
</feature>
<feature type="compositionally biased region" description="Basic and acidic residues" evidence="1">
    <location>
        <begin position="237"/>
        <end position="246"/>
    </location>
</feature>
<feature type="compositionally biased region" description="Polar residues" evidence="1">
    <location>
        <begin position="224"/>
        <end position="234"/>
    </location>
</feature>
<organism evidence="2 3">
    <name type="scientific">Ophiocordyceps australis</name>
    <dbReference type="NCBI Taxonomy" id="1399860"/>
    <lineage>
        <taxon>Eukaryota</taxon>
        <taxon>Fungi</taxon>
        <taxon>Dikarya</taxon>
        <taxon>Ascomycota</taxon>
        <taxon>Pezizomycotina</taxon>
        <taxon>Sordariomycetes</taxon>
        <taxon>Hypocreomycetidae</taxon>
        <taxon>Hypocreales</taxon>
        <taxon>Ophiocordycipitaceae</taxon>
        <taxon>Ophiocordyceps</taxon>
    </lineage>
</organism>
<feature type="compositionally biased region" description="Polar residues" evidence="1">
    <location>
        <begin position="91"/>
        <end position="101"/>
    </location>
</feature>
<evidence type="ECO:0000313" key="2">
    <source>
        <dbReference type="EMBL" id="PHH83582.1"/>
    </source>
</evidence>
<gene>
    <name evidence="2" type="ORF">CDD82_6610</name>
</gene>
<feature type="region of interest" description="Disordered" evidence="1">
    <location>
        <begin position="556"/>
        <end position="586"/>
    </location>
</feature>
<feature type="region of interest" description="Disordered" evidence="1">
    <location>
        <begin position="598"/>
        <end position="694"/>
    </location>
</feature>
<comment type="caution">
    <text evidence="2">The sequence shown here is derived from an EMBL/GenBank/DDBJ whole genome shotgun (WGS) entry which is preliminary data.</text>
</comment>
<keyword evidence="3" id="KW-1185">Reference proteome</keyword>
<name>A0A2C5ZUN1_9HYPO</name>
<feature type="region of interest" description="Disordered" evidence="1">
    <location>
        <begin position="444"/>
        <end position="475"/>
    </location>
</feature>
<evidence type="ECO:0000256" key="1">
    <source>
        <dbReference type="SAM" id="MobiDB-lite"/>
    </source>
</evidence>
<feature type="region of interest" description="Disordered" evidence="1">
    <location>
        <begin position="1"/>
        <end position="104"/>
    </location>
</feature>
<evidence type="ECO:0000313" key="3">
    <source>
        <dbReference type="Proteomes" id="UP000224854"/>
    </source>
</evidence>
<feature type="compositionally biased region" description="Low complexity" evidence="1">
    <location>
        <begin position="8"/>
        <end position="20"/>
    </location>
</feature>
<protein>
    <submittedName>
        <fullName evidence="2">Uncharacterized protein</fullName>
    </submittedName>
</protein>
<feature type="region of interest" description="Disordered" evidence="1">
    <location>
        <begin position="189"/>
        <end position="315"/>
    </location>
</feature>